<evidence type="ECO:0000259" key="1">
    <source>
        <dbReference type="Pfam" id="PF13302"/>
    </source>
</evidence>
<organism evidence="2 3">
    <name type="scientific">Micromonospora qiuiae</name>
    <dbReference type="NCBI Taxonomy" id="502268"/>
    <lineage>
        <taxon>Bacteria</taxon>
        <taxon>Bacillati</taxon>
        <taxon>Actinomycetota</taxon>
        <taxon>Actinomycetes</taxon>
        <taxon>Micromonosporales</taxon>
        <taxon>Micromonosporaceae</taxon>
        <taxon>Micromonospora</taxon>
    </lineage>
</organism>
<dbReference type="EMBL" id="BOPC01000037">
    <property type="protein sequence ID" value="GIJ27798.1"/>
    <property type="molecule type" value="Genomic_DNA"/>
</dbReference>
<name>A0ABQ4JCG1_9ACTN</name>
<dbReference type="Proteomes" id="UP000653076">
    <property type="component" value="Unassembled WGS sequence"/>
</dbReference>
<evidence type="ECO:0000313" key="2">
    <source>
        <dbReference type="EMBL" id="GIJ27798.1"/>
    </source>
</evidence>
<sequence>MSCPYKREIAMVRCVTRPPILAGSHDRPVNDTVVLHTVTMPAAPALTLRPWRMEDVPALLEVCQDLAMRRWTISLMSNDAEAMRWVQAQQRGWVTGNLFGFAVLEKRAPIDKVLPAAPPAFPLDGHLHTAPRCMKRRPAGACPPSYLRHRPASREQLSCPRSDMSQGECWWSPWSLNP</sequence>
<evidence type="ECO:0000313" key="3">
    <source>
        <dbReference type="Proteomes" id="UP000653076"/>
    </source>
</evidence>
<dbReference type="InterPro" id="IPR016181">
    <property type="entry name" value="Acyl_CoA_acyltransferase"/>
</dbReference>
<dbReference type="SUPFAM" id="SSF55729">
    <property type="entry name" value="Acyl-CoA N-acyltransferases (Nat)"/>
    <property type="match status" value="1"/>
</dbReference>
<dbReference type="Pfam" id="PF13302">
    <property type="entry name" value="Acetyltransf_3"/>
    <property type="match status" value="1"/>
</dbReference>
<feature type="domain" description="N-acetyltransferase" evidence="1">
    <location>
        <begin position="46"/>
        <end position="106"/>
    </location>
</feature>
<dbReference type="InterPro" id="IPR000182">
    <property type="entry name" value="GNAT_dom"/>
</dbReference>
<dbReference type="Gene3D" id="3.40.630.30">
    <property type="match status" value="1"/>
</dbReference>
<protein>
    <recommendedName>
        <fullName evidence="1">N-acetyltransferase domain-containing protein</fullName>
    </recommendedName>
</protein>
<proteinExistence type="predicted"/>
<reference evidence="2 3" key="1">
    <citation type="submission" date="2021-01" db="EMBL/GenBank/DDBJ databases">
        <title>Whole genome shotgun sequence of Verrucosispora qiuiae NBRC 106684.</title>
        <authorList>
            <person name="Komaki H."/>
            <person name="Tamura T."/>
        </authorList>
    </citation>
    <scope>NUCLEOTIDE SEQUENCE [LARGE SCALE GENOMIC DNA]</scope>
    <source>
        <strain evidence="2 3">NBRC 106684</strain>
    </source>
</reference>
<accession>A0ABQ4JCG1</accession>
<gene>
    <name evidence="2" type="ORF">Vqi01_29600</name>
</gene>
<comment type="caution">
    <text evidence="2">The sequence shown here is derived from an EMBL/GenBank/DDBJ whole genome shotgun (WGS) entry which is preliminary data.</text>
</comment>
<keyword evidence="3" id="KW-1185">Reference proteome</keyword>